<dbReference type="KEGG" id="mspg:F6B93_03105"/>
<gene>
    <name evidence="8" type="ORF">F6B93_03105</name>
</gene>
<dbReference type="Pfam" id="PF05423">
    <property type="entry name" value="Mycobact_memb"/>
    <property type="match status" value="1"/>
</dbReference>
<keyword evidence="6 7" id="KW-0472">Membrane</keyword>
<evidence type="ECO:0000256" key="1">
    <source>
        <dbReference type="ARBA" id="ARBA00004236"/>
    </source>
</evidence>
<reference evidence="8" key="1">
    <citation type="submission" date="2019-12" db="EMBL/GenBank/DDBJ databases">
        <title>Mycobacterium spongiae sp. nov.</title>
        <authorList>
            <person name="Stinear T."/>
        </authorList>
    </citation>
    <scope>NUCLEOTIDE SEQUENCE</scope>
    <source>
        <strain evidence="8">FSD4b-SM</strain>
    </source>
</reference>
<dbReference type="AlphaFoldDB" id="A0A975PW19"/>
<keyword evidence="3" id="KW-1003">Cell membrane</keyword>
<evidence type="ECO:0000256" key="2">
    <source>
        <dbReference type="ARBA" id="ARBA00007531"/>
    </source>
</evidence>
<evidence type="ECO:0000313" key="8">
    <source>
        <dbReference type="EMBL" id="QUR66208.1"/>
    </source>
</evidence>
<evidence type="ECO:0000256" key="3">
    <source>
        <dbReference type="ARBA" id="ARBA00022475"/>
    </source>
</evidence>
<evidence type="ECO:0000256" key="6">
    <source>
        <dbReference type="ARBA" id="ARBA00023136"/>
    </source>
</evidence>
<evidence type="ECO:0000256" key="7">
    <source>
        <dbReference type="SAM" id="Phobius"/>
    </source>
</evidence>
<keyword evidence="4 7" id="KW-0812">Transmembrane</keyword>
<evidence type="ECO:0008006" key="10">
    <source>
        <dbReference type="Google" id="ProtNLM"/>
    </source>
</evidence>
<dbReference type="RefSeq" id="WP_211697688.1">
    <property type="nucleotide sequence ID" value="NZ_CP046600.1"/>
</dbReference>
<proteinExistence type="inferred from homology"/>
<accession>A0A975PW19</accession>
<sequence length="140" mass="15220">MLSRIWIPLVILAVVVVGGFTVFRIRSYFGSEKRASYSDSNLEGRKPFNPKQLTYEIFGPPGTVADISYFDVNSEPQRVDGAVLPWSLDITTNAAAVMGNIVAQGNSNSIGCRIIVDGVVKAERVTNDVNAYTFCVVKSA</sequence>
<dbReference type="InterPro" id="IPR038468">
    <property type="entry name" value="MmpS_C"/>
</dbReference>
<comment type="similarity">
    <text evidence="2">Belongs to the MmpS family.</text>
</comment>
<feature type="transmembrane region" description="Helical" evidence="7">
    <location>
        <begin position="6"/>
        <end position="25"/>
    </location>
</feature>
<organism evidence="8 9">
    <name type="scientific">Mycobacterium spongiae</name>
    <dbReference type="NCBI Taxonomy" id="886343"/>
    <lineage>
        <taxon>Bacteria</taxon>
        <taxon>Bacillati</taxon>
        <taxon>Actinomycetota</taxon>
        <taxon>Actinomycetes</taxon>
        <taxon>Mycobacteriales</taxon>
        <taxon>Mycobacteriaceae</taxon>
        <taxon>Mycobacterium</taxon>
    </lineage>
</organism>
<evidence type="ECO:0000313" key="9">
    <source>
        <dbReference type="Proteomes" id="UP000682202"/>
    </source>
</evidence>
<evidence type="ECO:0000256" key="4">
    <source>
        <dbReference type="ARBA" id="ARBA00022692"/>
    </source>
</evidence>
<name>A0A975PW19_9MYCO</name>
<dbReference type="Proteomes" id="UP000682202">
    <property type="component" value="Chromosome"/>
</dbReference>
<dbReference type="GO" id="GO:0005886">
    <property type="term" value="C:plasma membrane"/>
    <property type="evidence" value="ECO:0007669"/>
    <property type="project" value="UniProtKB-SubCell"/>
</dbReference>
<keyword evidence="5 7" id="KW-1133">Transmembrane helix</keyword>
<dbReference type="EMBL" id="CP046600">
    <property type="protein sequence ID" value="QUR66208.1"/>
    <property type="molecule type" value="Genomic_DNA"/>
</dbReference>
<comment type="subcellular location">
    <subcellularLocation>
        <location evidence="1">Cell membrane</location>
    </subcellularLocation>
</comment>
<dbReference type="Gene3D" id="2.60.40.2880">
    <property type="entry name" value="MmpS1-5, C-terminal soluble domain"/>
    <property type="match status" value="1"/>
</dbReference>
<dbReference type="InterPro" id="IPR008693">
    <property type="entry name" value="MmpS"/>
</dbReference>
<protein>
    <recommendedName>
        <fullName evidence="10">Transport acessory protein MmpS</fullName>
    </recommendedName>
</protein>
<keyword evidence="9" id="KW-1185">Reference proteome</keyword>
<evidence type="ECO:0000256" key="5">
    <source>
        <dbReference type="ARBA" id="ARBA00022989"/>
    </source>
</evidence>